<accession>A0A4Z2HB03</accession>
<gene>
    <name evidence="2" type="primary">A33_2</name>
    <name evidence="2" type="ORF">EYF80_026693</name>
</gene>
<organism evidence="2 3">
    <name type="scientific">Liparis tanakae</name>
    <name type="common">Tanaka's snailfish</name>
    <dbReference type="NCBI Taxonomy" id="230148"/>
    <lineage>
        <taxon>Eukaryota</taxon>
        <taxon>Metazoa</taxon>
        <taxon>Chordata</taxon>
        <taxon>Craniata</taxon>
        <taxon>Vertebrata</taxon>
        <taxon>Euteleostomi</taxon>
        <taxon>Actinopterygii</taxon>
        <taxon>Neopterygii</taxon>
        <taxon>Teleostei</taxon>
        <taxon>Neoteleostei</taxon>
        <taxon>Acanthomorphata</taxon>
        <taxon>Eupercaria</taxon>
        <taxon>Perciformes</taxon>
        <taxon>Cottioidei</taxon>
        <taxon>Cottales</taxon>
        <taxon>Liparidae</taxon>
        <taxon>Liparis</taxon>
    </lineage>
</organism>
<evidence type="ECO:0000313" key="3">
    <source>
        <dbReference type="Proteomes" id="UP000314294"/>
    </source>
</evidence>
<dbReference type="PANTHER" id="PTHR24103">
    <property type="entry name" value="E3 UBIQUITIN-PROTEIN LIGASE TRIM"/>
    <property type="match status" value="1"/>
</dbReference>
<reference evidence="2 3" key="1">
    <citation type="submission" date="2019-03" db="EMBL/GenBank/DDBJ databases">
        <title>First draft genome of Liparis tanakae, snailfish: a comprehensive survey of snailfish specific genes.</title>
        <authorList>
            <person name="Kim W."/>
            <person name="Song I."/>
            <person name="Jeong J.-H."/>
            <person name="Kim D."/>
            <person name="Kim S."/>
            <person name="Ryu S."/>
            <person name="Song J.Y."/>
            <person name="Lee S.K."/>
        </authorList>
    </citation>
    <scope>NUCLEOTIDE SEQUENCE [LARGE SCALE GENOMIC DNA]</scope>
    <source>
        <tissue evidence="2">Muscle</tissue>
    </source>
</reference>
<dbReference type="InterPro" id="IPR013320">
    <property type="entry name" value="ConA-like_dom_sf"/>
</dbReference>
<dbReference type="InterPro" id="IPR050143">
    <property type="entry name" value="TRIM/RBCC"/>
</dbReference>
<dbReference type="SUPFAM" id="SSF49899">
    <property type="entry name" value="Concanavalin A-like lectins/glucanases"/>
    <property type="match status" value="1"/>
</dbReference>
<proteinExistence type="predicted"/>
<dbReference type="InterPro" id="IPR043136">
    <property type="entry name" value="B30.2/SPRY_sf"/>
</dbReference>
<protein>
    <submittedName>
        <fullName evidence="2">Zinc-binding protein A33</fullName>
    </submittedName>
</protein>
<dbReference type="OrthoDB" id="9049620at2759"/>
<dbReference type="EMBL" id="SRLO01000280">
    <property type="protein sequence ID" value="TNN63077.1"/>
    <property type="molecule type" value="Genomic_DNA"/>
</dbReference>
<comment type="caution">
    <text evidence="2">The sequence shown here is derived from an EMBL/GenBank/DDBJ whole genome shotgun (WGS) entry which is preliminary data.</text>
</comment>
<name>A0A4Z2HB03_9TELE</name>
<sequence length="293" mass="33169">MQSFHHHAYPHLKGKVSTFHLFHANLLLQSGEHQLPILPSHLPSSITGRRQTFSSSVRNMKRDCPCSAWMTWRLLENCVKLWDPRLRPNSQREHMKKDFESLHRFLSEEEAAMLLAPREEQEEMSGDEEEQIERMNQMIKSLEVGMQSVEEELDAGGDGVGYLELTNQSNVTLLVYERALTGHREPQKGCAPLIDVAKHLGNLQYAEWEKMRRIAPAQSCPLTPLLYLLAPVTLEPRTASRSRRVSPGLTGVHIAPGASRGLLQQSHPHSCILAREGFDSGEPCWDIEVSRAV</sequence>
<dbReference type="Gene3D" id="2.60.120.920">
    <property type="match status" value="1"/>
</dbReference>
<evidence type="ECO:0000313" key="2">
    <source>
        <dbReference type="EMBL" id="TNN63077.1"/>
    </source>
</evidence>
<keyword evidence="1" id="KW-0175">Coiled coil</keyword>
<dbReference type="Proteomes" id="UP000314294">
    <property type="component" value="Unassembled WGS sequence"/>
</dbReference>
<evidence type="ECO:0000256" key="1">
    <source>
        <dbReference type="SAM" id="Coils"/>
    </source>
</evidence>
<dbReference type="AlphaFoldDB" id="A0A4Z2HB03"/>
<keyword evidence="3" id="KW-1185">Reference proteome</keyword>
<feature type="coiled-coil region" evidence="1">
    <location>
        <begin position="118"/>
        <end position="152"/>
    </location>
</feature>